<feature type="domain" description="Helicase ATP-binding" evidence="9">
    <location>
        <begin position="49"/>
        <end position="213"/>
    </location>
</feature>
<feature type="domain" description="Macro" evidence="8">
    <location>
        <begin position="698"/>
        <end position="885"/>
    </location>
</feature>
<feature type="region of interest" description="Disordered" evidence="7">
    <location>
        <begin position="623"/>
        <end position="645"/>
    </location>
</feature>
<gene>
    <name evidence="12" type="primary">LOC100371581</name>
</gene>
<evidence type="ECO:0000256" key="6">
    <source>
        <dbReference type="ARBA" id="ARBA00023242"/>
    </source>
</evidence>
<organism evidence="11 12">
    <name type="scientific">Saccoglossus kowalevskii</name>
    <name type="common">Acorn worm</name>
    <dbReference type="NCBI Taxonomy" id="10224"/>
    <lineage>
        <taxon>Eukaryota</taxon>
        <taxon>Metazoa</taxon>
        <taxon>Hemichordata</taxon>
        <taxon>Enteropneusta</taxon>
        <taxon>Harrimaniidae</taxon>
        <taxon>Saccoglossus</taxon>
    </lineage>
</organism>
<comment type="similarity">
    <text evidence="2">Belongs to the SNF2/RAD54 helicase family.</text>
</comment>
<reference evidence="12" key="1">
    <citation type="submission" date="2025-08" db="UniProtKB">
        <authorList>
            <consortium name="RefSeq"/>
        </authorList>
    </citation>
    <scope>IDENTIFICATION</scope>
    <source>
        <tissue evidence="12">Testes</tissue>
    </source>
</reference>
<feature type="compositionally biased region" description="Polar residues" evidence="7">
    <location>
        <begin position="881"/>
        <end position="905"/>
    </location>
</feature>
<dbReference type="InterPro" id="IPR014001">
    <property type="entry name" value="Helicase_ATP-bd"/>
</dbReference>
<dbReference type="InterPro" id="IPR000330">
    <property type="entry name" value="SNF2_N"/>
</dbReference>
<evidence type="ECO:0000256" key="2">
    <source>
        <dbReference type="ARBA" id="ARBA00007025"/>
    </source>
</evidence>
<dbReference type="InterPro" id="IPR027417">
    <property type="entry name" value="P-loop_NTPase"/>
</dbReference>
<keyword evidence="4" id="KW-0378">Hydrolase</keyword>
<dbReference type="SMART" id="SM00487">
    <property type="entry name" value="DEXDc"/>
    <property type="match status" value="1"/>
</dbReference>
<keyword evidence="5" id="KW-0067">ATP-binding</keyword>
<evidence type="ECO:0000256" key="1">
    <source>
        <dbReference type="ARBA" id="ARBA00004123"/>
    </source>
</evidence>
<dbReference type="InterPro" id="IPR049730">
    <property type="entry name" value="SNF2/RAD54-like_C"/>
</dbReference>
<comment type="subcellular location">
    <subcellularLocation>
        <location evidence="1">Nucleus</location>
    </subcellularLocation>
</comment>
<dbReference type="PROSITE" id="PS51194">
    <property type="entry name" value="HELICASE_CTER"/>
    <property type="match status" value="1"/>
</dbReference>
<sequence length="957" mass="109313">MDRIRRKLNEINENFDFSKKCVTADKLNERGLTGITLRPYQLEGVNWLIQRWHRNHGCILGDEMGLGKTCQTISFLTYLYGSGDLKDPYLILCPLSVIPNWKNELERFSPKLKVMLYMGDKDKREELREESSTKNYDVFLSTYELCLKDSAFLGKFKWTSLVVDEAHRLKNKNSLLHKTLLEFDISHCVLLTGTPVQNNLTELFALLSFVAPSIFKSSYCEEFVESYSDVKADSNEAKELHSILQPLLLRRVKSEVVLDLPKKSEVILYHGISDIQKTYYKAILTKDIDAFQNPDGSNKTRLNNILIQLRKCVNHPYLFDGVEPEPFELGEHLIEASAKLHLLDQLLSFLNSRAHKVLLFSQMTRMLDIIQDYLGYRGYSYERLDGSVRGEERFLAVRNFNEQDDTFIFLLSTKAGGQGLNLASADTVIFVDSDFNPQNDLQAAARAHRIGQTKPVKIIRLVGRDTVEEIILKRADEKLSLTNTVIEGGQFSLGAAGPAETPQKLTDMLKFGLDKLFDSEEKNMNEKDFKKILGASINGEWQLKEEADTMAMKEDDELDTLEEQANMYVFEGKDYSVEPSMADQKAFDDLIAGELSLQQESMSEKRLMRKHRSATATMLPHQLPSRKRKVLTDEEKEERKKKREEAAAKRARLLEEEEIRRAQERRKRRDEIWKANSYETSNISMETEDEEEDEEEILATLDEEKQLRKAINYVSGDVTHPVGTDGQDAIIVHCVDDSGRWGTGGLFSAISARSPQPEEHYQLAGKMQDLALGDAHLIPIDDVEKREDGRDMCAVIIAQHRDKKGRLSGIKLLALSQGLQRIYKAAKKMNASVHLPRIGYATHGFNWYGTERLIRKHLSSKGIPTNIYYFPRKNRSLQKQLSNTASNDDPQPSTSFSDETQPSTSKSHDASDEDSQNAILPDFLSRVAVYFHEIDESERKKLTRFLIAYPFNVTIII</sequence>
<evidence type="ECO:0000256" key="3">
    <source>
        <dbReference type="ARBA" id="ARBA00022741"/>
    </source>
</evidence>
<keyword evidence="3" id="KW-0547">Nucleotide-binding</keyword>
<feature type="domain" description="Helicase C-terminal" evidence="10">
    <location>
        <begin position="342"/>
        <end position="509"/>
    </location>
</feature>
<evidence type="ECO:0000256" key="7">
    <source>
        <dbReference type="SAM" id="MobiDB-lite"/>
    </source>
</evidence>
<evidence type="ECO:0000256" key="4">
    <source>
        <dbReference type="ARBA" id="ARBA00022801"/>
    </source>
</evidence>
<dbReference type="InterPro" id="IPR001650">
    <property type="entry name" value="Helicase_C-like"/>
</dbReference>
<dbReference type="Gene3D" id="3.40.50.10810">
    <property type="entry name" value="Tandem AAA-ATPase domain"/>
    <property type="match status" value="1"/>
</dbReference>
<keyword evidence="6" id="KW-0539">Nucleus</keyword>
<dbReference type="InterPro" id="IPR031053">
    <property type="entry name" value="ALC1"/>
</dbReference>
<feature type="region of interest" description="Disordered" evidence="7">
    <location>
        <begin position="881"/>
        <end position="915"/>
    </location>
</feature>
<dbReference type="PANTHER" id="PTHR47157:SF1">
    <property type="entry name" value="CHROMODOMAIN-HELICASE-DNA-BINDING PROTEIN 1-LIKE"/>
    <property type="match status" value="1"/>
</dbReference>
<accession>A0ABM0MIH5</accession>
<dbReference type="InterPro" id="IPR043472">
    <property type="entry name" value="Macro_dom-like"/>
</dbReference>
<dbReference type="PROSITE" id="PS51192">
    <property type="entry name" value="HELICASE_ATP_BIND_1"/>
    <property type="match status" value="1"/>
</dbReference>
<dbReference type="CDD" id="cd03331">
    <property type="entry name" value="Macro_Poa1p-like_SNF2"/>
    <property type="match status" value="1"/>
</dbReference>
<dbReference type="PROSITE" id="PS51154">
    <property type="entry name" value="MACRO"/>
    <property type="match status" value="1"/>
</dbReference>
<dbReference type="CDD" id="cd18793">
    <property type="entry name" value="SF2_C_SNF"/>
    <property type="match status" value="1"/>
</dbReference>
<keyword evidence="11" id="KW-1185">Reference proteome</keyword>
<dbReference type="Pfam" id="PF00176">
    <property type="entry name" value="SNF2-rel_dom"/>
    <property type="match status" value="1"/>
</dbReference>
<dbReference type="PANTHER" id="PTHR47157">
    <property type="entry name" value="CHROMODOMAIN-HELICASE-DNA-BINDING PROTEIN 1-LIKE"/>
    <property type="match status" value="1"/>
</dbReference>
<evidence type="ECO:0000313" key="12">
    <source>
        <dbReference type="RefSeq" id="XP_006819816.1"/>
    </source>
</evidence>
<dbReference type="SUPFAM" id="SSF52540">
    <property type="entry name" value="P-loop containing nucleoside triphosphate hydrolases"/>
    <property type="match status" value="2"/>
</dbReference>
<dbReference type="Proteomes" id="UP000694865">
    <property type="component" value="Unplaced"/>
</dbReference>
<name>A0ABM0MIH5_SACKO</name>
<dbReference type="InterPro" id="IPR002589">
    <property type="entry name" value="Macro_dom"/>
</dbReference>
<evidence type="ECO:0000256" key="5">
    <source>
        <dbReference type="ARBA" id="ARBA00022840"/>
    </source>
</evidence>
<protein>
    <submittedName>
        <fullName evidence="12">Chromodomain-helicase-DNA-binding protein 1-like</fullName>
    </submittedName>
</protein>
<evidence type="ECO:0000259" key="8">
    <source>
        <dbReference type="PROSITE" id="PS51154"/>
    </source>
</evidence>
<proteinExistence type="inferred from homology"/>
<dbReference type="Gene3D" id="3.40.50.300">
    <property type="entry name" value="P-loop containing nucleotide triphosphate hydrolases"/>
    <property type="match status" value="1"/>
</dbReference>
<dbReference type="Pfam" id="PF00271">
    <property type="entry name" value="Helicase_C"/>
    <property type="match status" value="1"/>
</dbReference>
<dbReference type="GeneID" id="100371581"/>
<evidence type="ECO:0000313" key="11">
    <source>
        <dbReference type="Proteomes" id="UP000694865"/>
    </source>
</evidence>
<dbReference type="InterPro" id="IPR038718">
    <property type="entry name" value="SNF2-like_sf"/>
</dbReference>
<dbReference type="RefSeq" id="XP_006819816.1">
    <property type="nucleotide sequence ID" value="XM_006819753.1"/>
</dbReference>
<evidence type="ECO:0000259" key="10">
    <source>
        <dbReference type="PROSITE" id="PS51194"/>
    </source>
</evidence>
<dbReference type="SUPFAM" id="SSF52949">
    <property type="entry name" value="Macro domain-like"/>
    <property type="match status" value="1"/>
</dbReference>
<dbReference type="SMART" id="SM00490">
    <property type="entry name" value="HELICc"/>
    <property type="match status" value="1"/>
</dbReference>
<dbReference type="Gene3D" id="3.40.220.10">
    <property type="entry name" value="Leucine Aminopeptidase, subunit E, domain 1"/>
    <property type="match status" value="1"/>
</dbReference>
<evidence type="ECO:0000259" key="9">
    <source>
        <dbReference type="PROSITE" id="PS51192"/>
    </source>
</evidence>